<sequence length="763" mass="85740">MSDSVNNFVVLPWEMPVTLPHFVPQFCRYFVLHRHSIFIAWRSGTALVFTFDRDAENLSTQKPLCSQVISSEECVLDVVIISDCIYFVSQNGRFQVLCSQQGERSELRLEQLAKCQSFFLVNAFELSPLKKILSVSAIPEDGQSELQSAFAVVTCSKEGNKIDAELYTVSKALKKPEFRLDFIIHINNGSHSKVSLCSSALLSSTQARVIFPEFKDAEILIVALETGQLFCVPFYISTKKYAMRPTARLIYQHNCPIVGLACPQEGFNIYVFCKGGTCLRISPHPNNPDQLNHSCLSYNSFTLPYPIKSFSVCKSDLLVVTDANTTNVVRVVCSAQVDMLTIPLRGVSALTTISSENLMVASTFHNVFYLLDPSNCLQRKENDSPPWAGCDLDVSLQLIQDMKSQTELLSKLRKELEEEDCIIKALATAARAPILGANFTVSVKVLRTHEVYENPNCEETGKPIIEFDTHQQSYQLSIEIQNDSPEDFNPLLWKLHIQIRNQDGMSLSKVAHLSRPFNRESAFSATVNVPYLQEQLPFPVTVDASLIAEIKDEDTESLWTRIRLNTVTLDISHFFTVSLQPPQNTSACSPSVLTFLNQMQSHFMAPVPHSKSIEENAMMTTYVIPILEKFRQPHIIIAKILSNCQHRHKFASVKDLFNEGDKTVIWLSVLEKLVKLVFRKSCASLSISSINLPILHDVKLCLATMLNEDFPQTSGSPMGNSAYPKAKNLHAVLETLSLDEVQDEKQLLVIHQDLRNNVSSQIY</sequence>
<dbReference type="AlphaFoldDB" id="A0AAV7X888"/>
<comment type="caution">
    <text evidence="1">The sequence shown here is derived from an EMBL/GenBank/DDBJ whole genome shotgun (WGS) entry which is preliminary data.</text>
</comment>
<reference evidence="1" key="1">
    <citation type="submission" date="2022-12" db="EMBL/GenBank/DDBJ databases">
        <title>Chromosome-level genome assembly of the bean flower thrips Megalurothrips usitatus.</title>
        <authorList>
            <person name="Ma L."/>
            <person name="Liu Q."/>
            <person name="Li H."/>
            <person name="Cai W."/>
        </authorList>
    </citation>
    <scope>NUCLEOTIDE SEQUENCE</scope>
    <source>
        <strain evidence="1">Cailab_2022a</strain>
    </source>
</reference>
<organism evidence="1 2">
    <name type="scientific">Megalurothrips usitatus</name>
    <name type="common">bean blossom thrips</name>
    <dbReference type="NCBI Taxonomy" id="439358"/>
    <lineage>
        <taxon>Eukaryota</taxon>
        <taxon>Metazoa</taxon>
        <taxon>Ecdysozoa</taxon>
        <taxon>Arthropoda</taxon>
        <taxon>Hexapoda</taxon>
        <taxon>Insecta</taxon>
        <taxon>Pterygota</taxon>
        <taxon>Neoptera</taxon>
        <taxon>Paraneoptera</taxon>
        <taxon>Thysanoptera</taxon>
        <taxon>Terebrantia</taxon>
        <taxon>Thripoidea</taxon>
        <taxon>Thripidae</taxon>
        <taxon>Megalurothrips</taxon>
    </lineage>
</organism>
<protein>
    <submittedName>
        <fullName evidence="1">Uncharacterized protein</fullName>
    </submittedName>
</protein>
<evidence type="ECO:0000313" key="1">
    <source>
        <dbReference type="EMBL" id="KAJ1520864.1"/>
    </source>
</evidence>
<dbReference type="EMBL" id="JAPTSV010000014">
    <property type="protein sequence ID" value="KAJ1520864.1"/>
    <property type="molecule type" value="Genomic_DNA"/>
</dbReference>
<gene>
    <name evidence="1" type="ORF">ONE63_003950</name>
</gene>
<evidence type="ECO:0000313" key="2">
    <source>
        <dbReference type="Proteomes" id="UP001075354"/>
    </source>
</evidence>
<proteinExistence type="predicted"/>
<dbReference type="Proteomes" id="UP001075354">
    <property type="component" value="Chromosome 14"/>
</dbReference>
<accession>A0AAV7X888</accession>
<name>A0AAV7X888_9NEOP</name>
<keyword evidence="2" id="KW-1185">Reference proteome</keyword>